<evidence type="ECO:0000313" key="3">
    <source>
        <dbReference type="Proteomes" id="UP000199518"/>
    </source>
</evidence>
<evidence type="ECO:0000256" key="1">
    <source>
        <dbReference type="SAM" id="MobiDB-lite"/>
    </source>
</evidence>
<protein>
    <submittedName>
        <fullName evidence="2">Uncharacterized protein</fullName>
    </submittedName>
</protein>
<proteinExistence type="predicted"/>
<organism evidence="2 3">
    <name type="scientific">Planctomicrobium piriforme</name>
    <dbReference type="NCBI Taxonomy" id="1576369"/>
    <lineage>
        <taxon>Bacteria</taxon>
        <taxon>Pseudomonadati</taxon>
        <taxon>Planctomycetota</taxon>
        <taxon>Planctomycetia</taxon>
        <taxon>Planctomycetales</taxon>
        <taxon>Planctomycetaceae</taxon>
        <taxon>Planctomicrobium</taxon>
    </lineage>
</organism>
<dbReference type="AlphaFoldDB" id="A0A1I3E0L0"/>
<dbReference type="Proteomes" id="UP000199518">
    <property type="component" value="Unassembled WGS sequence"/>
</dbReference>
<name>A0A1I3E0L0_9PLAN</name>
<reference evidence="3" key="1">
    <citation type="submission" date="2016-10" db="EMBL/GenBank/DDBJ databases">
        <authorList>
            <person name="Varghese N."/>
            <person name="Submissions S."/>
        </authorList>
    </citation>
    <scope>NUCLEOTIDE SEQUENCE [LARGE SCALE GENOMIC DNA]</scope>
    <source>
        <strain evidence="3">DSM 26348</strain>
    </source>
</reference>
<feature type="compositionally biased region" description="Basic residues" evidence="1">
    <location>
        <begin position="1"/>
        <end position="14"/>
    </location>
</feature>
<keyword evidence="3" id="KW-1185">Reference proteome</keyword>
<gene>
    <name evidence="2" type="ORF">SAMN05421753_10428</name>
</gene>
<feature type="region of interest" description="Disordered" evidence="1">
    <location>
        <begin position="1"/>
        <end position="23"/>
    </location>
</feature>
<dbReference type="EMBL" id="FOQD01000004">
    <property type="protein sequence ID" value="SFH92433.1"/>
    <property type="molecule type" value="Genomic_DNA"/>
</dbReference>
<sequence>MSSRKKLRLVKPKNQKSAIGQPDTPEIHFAAKLGELVGRHLGKLLRDSGQRFSADLPKRSSNSHFT</sequence>
<evidence type="ECO:0000313" key="2">
    <source>
        <dbReference type="EMBL" id="SFH92433.1"/>
    </source>
</evidence>
<accession>A0A1I3E0L0</accession>